<proteinExistence type="predicted"/>
<dbReference type="AlphaFoldDB" id="A0A5Q0M4G1"/>
<name>A0A5Q0M4G1_VARPD</name>
<dbReference type="InterPro" id="IPR011049">
    <property type="entry name" value="Serralysin-like_metalloprot_C"/>
</dbReference>
<gene>
    <name evidence="1" type="ORF">GFK26_17170</name>
</gene>
<dbReference type="RefSeq" id="WP_153283010.1">
    <property type="nucleotide sequence ID" value="NZ_CP045644.1"/>
</dbReference>
<dbReference type="Proteomes" id="UP000326780">
    <property type="component" value="Chromosome"/>
</dbReference>
<dbReference type="EMBL" id="CP045644">
    <property type="protein sequence ID" value="QFZ84369.1"/>
    <property type="molecule type" value="Genomic_DNA"/>
</dbReference>
<evidence type="ECO:0000313" key="1">
    <source>
        <dbReference type="EMBL" id="QFZ84369.1"/>
    </source>
</evidence>
<organism evidence="1 2">
    <name type="scientific">Variovorax paradoxus</name>
    <dbReference type="NCBI Taxonomy" id="34073"/>
    <lineage>
        <taxon>Bacteria</taxon>
        <taxon>Pseudomonadati</taxon>
        <taxon>Pseudomonadota</taxon>
        <taxon>Betaproteobacteria</taxon>
        <taxon>Burkholderiales</taxon>
        <taxon>Comamonadaceae</taxon>
        <taxon>Variovorax</taxon>
    </lineage>
</organism>
<protein>
    <submittedName>
        <fullName evidence="1">Uncharacterized protein</fullName>
    </submittedName>
</protein>
<sequence>MSSLAGNDTFTTVGTADVVHGGSGDDTVRIHSGDFASLDGGLGIDTLVMDGKAMHIDLSALGMKVQGFEKFDLGAGGNTLALSASDVLAGGVRDMVMADGKVQMLVNGANGDVDLLGGSDGWTQGSNTNVGGAPSRTTNAGFGVLCAVANGFVCTFNAPLFLHA</sequence>
<evidence type="ECO:0000313" key="2">
    <source>
        <dbReference type="Proteomes" id="UP000326780"/>
    </source>
</evidence>
<accession>A0A5Q0M4G1</accession>
<dbReference type="SUPFAM" id="SSF51120">
    <property type="entry name" value="beta-Roll"/>
    <property type="match status" value="1"/>
</dbReference>
<reference evidence="1 2" key="1">
    <citation type="submission" date="2019-10" db="EMBL/GenBank/DDBJ databases">
        <title>Complete genome sequence of Variovorax paradoxus 5C-2.</title>
        <authorList>
            <person name="Gogoleva N.E."/>
            <person name="Balkin A.S."/>
        </authorList>
    </citation>
    <scope>NUCLEOTIDE SEQUENCE [LARGE SCALE GENOMIC DNA]</scope>
    <source>
        <strain evidence="1 2">5C-2</strain>
    </source>
</reference>